<dbReference type="AlphaFoldDB" id="A0A074YDX6"/>
<comment type="similarity">
    <text evidence="1">Belongs to the reverse transcriptase family. Telomerase subfamily.</text>
</comment>
<keyword evidence="1" id="KW-0158">Chromosome</keyword>
<gene>
    <name evidence="3" type="ORF">AUEXF2481DRAFT_43079</name>
</gene>
<dbReference type="OrthoDB" id="289721at2759"/>
<keyword evidence="1" id="KW-0548">Nucleotidyltransferase</keyword>
<comment type="subcellular location">
    <subcellularLocation>
        <location evidence="1">Nucleus</location>
    </subcellularLocation>
    <subcellularLocation>
        <location evidence="1">Chromosome</location>
        <location evidence="1">Telomere</location>
    </subcellularLocation>
</comment>
<dbReference type="OMA" id="KEPTAGC"/>
<dbReference type="GO" id="GO:0042162">
    <property type="term" value="F:telomeric DNA binding"/>
    <property type="evidence" value="ECO:0007669"/>
    <property type="project" value="TreeGrafter"/>
</dbReference>
<dbReference type="GO" id="GO:0003720">
    <property type="term" value="F:telomerase activity"/>
    <property type="evidence" value="ECO:0007669"/>
    <property type="project" value="InterPro"/>
</dbReference>
<keyword evidence="1" id="KW-0539">Nucleus</keyword>
<keyword evidence="1" id="KW-0695">RNA-directed DNA polymerase</keyword>
<evidence type="ECO:0000256" key="2">
    <source>
        <dbReference type="SAM" id="MobiDB-lite"/>
    </source>
</evidence>
<proteinExistence type="inferred from homology"/>
<dbReference type="GO" id="GO:0070034">
    <property type="term" value="F:telomerase RNA binding"/>
    <property type="evidence" value="ECO:0007669"/>
    <property type="project" value="TreeGrafter"/>
</dbReference>
<comment type="catalytic activity">
    <reaction evidence="1">
        <text>DNA(n) + a 2'-deoxyribonucleoside 5'-triphosphate = DNA(n+1) + diphosphate</text>
        <dbReference type="Rhea" id="RHEA:22508"/>
        <dbReference type="Rhea" id="RHEA-COMP:17339"/>
        <dbReference type="Rhea" id="RHEA-COMP:17340"/>
        <dbReference type="ChEBI" id="CHEBI:33019"/>
        <dbReference type="ChEBI" id="CHEBI:61560"/>
        <dbReference type="ChEBI" id="CHEBI:173112"/>
        <dbReference type="EC" id="2.7.7.49"/>
    </reaction>
</comment>
<dbReference type="PANTHER" id="PTHR12066">
    <property type="entry name" value="TELOMERASE REVERSE TRANSCRIPTASE"/>
    <property type="match status" value="1"/>
</dbReference>
<dbReference type="STRING" id="1043005.A0A074YDX6"/>
<protein>
    <recommendedName>
        <fullName evidence="1">Telomerase reverse transcriptase</fullName>
        <ecNumber evidence="1">2.7.7.49</ecNumber>
    </recommendedName>
    <alternativeName>
        <fullName evidence="1">Telomerase catalytic subunit</fullName>
    </alternativeName>
</protein>
<keyword evidence="1" id="KW-0779">Telomere</keyword>
<dbReference type="GO" id="GO:0000333">
    <property type="term" value="C:telomerase catalytic core complex"/>
    <property type="evidence" value="ECO:0007669"/>
    <property type="project" value="TreeGrafter"/>
</dbReference>
<dbReference type="GO" id="GO:0000781">
    <property type="term" value="C:chromosome, telomeric region"/>
    <property type="evidence" value="ECO:0007669"/>
    <property type="project" value="UniProtKB-SubCell"/>
</dbReference>
<dbReference type="RefSeq" id="XP_013340813.1">
    <property type="nucleotide sequence ID" value="XM_013485359.1"/>
</dbReference>
<keyword evidence="1" id="KW-0479">Metal-binding</keyword>
<reference evidence="3 4" key="1">
    <citation type="journal article" date="2014" name="BMC Genomics">
        <title>Genome sequencing of four Aureobasidium pullulans varieties: biotechnological potential, stress tolerance, and description of new species.</title>
        <authorList>
            <person name="Gostin Ar C."/>
            <person name="Ohm R.A."/>
            <person name="Kogej T."/>
            <person name="Sonjak S."/>
            <person name="Turk M."/>
            <person name="Zajc J."/>
            <person name="Zalar P."/>
            <person name="Grube M."/>
            <person name="Sun H."/>
            <person name="Han J."/>
            <person name="Sharma A."/>
            <person name="Chiniquy J."/>
            <person name="Ngan C.Y."/>
            <person name="Lipzen A."/>
            <person name="Barry K."/>
            <person name="Grigoriev I.V."/>
            <person name="Gunde-Cimerman N."/>
        </authorList>
    </citation>
    <scope>NUCLEOTIDE SEQUENCE [LARGE SCALE GENOMIC DNA]</scope>
    <source>
        <strain evidence="3 4">EXF-2481</strain>
    </source>
</reference>
<evidence type="ECO:0000256" key="1">
    <source>
        <dbReference type="RuleBase" id="RU365061"/>
    </source>
</evidence>
<dbReference type="Proteomes" id="UP000030641">
    <property type="component" value="Unassembled WGS sequence"/>
</dbReference>
<accession>A0A074YDX6</accession>
<dbReference type="EC" id="2.7.7.49" evidence="1"/>
<sequence>MKRKRHRGGVTEVVKRTGICKDTTEGNHQSTPSVLRLYYPQVLTLREYLSQATTSKNKKRQILNYGSNTVDISQEANLDLAKLLDIVLVGCHDVKQEEHDLVDYQNDLSIFSTQVSGSTARSTGSQVPLAFSEIVEFAIWQLFRKHTSGHRPPHVLCHGYYHDGLGAVRASAKANAEDDCEPLSHNRNEHVNRLKGEDWAGLPTLVGTRGTIAIVKLLQDCGMYMPLEGGKNNHMQISGVDLSELRSLDKHNPAGGPKQNGGAVSAVSNVNKDKIPQRREANTLNTIRHPQSCPACRR</sequence>
<dbReference type="EMBL" id="KL584771">
    <property type="protein sequence ID" value="KEQ92297.1"/>
    <property type="molecule type" value="Genomic_DNA"/>
</dbReference>
<dbReference type="InParanoid" id="A0A074YDX6"/>
<dbReference type="GO" id="GO:0046872">
    <property type="term" value="F:metal ion binding"/>
    <property type="evidence" value="ECO:0007669"/>
    <property type="project" value="UniProtKB-KW"/>
</dbReference>
<dbReference type="GeneID" id="25367315"/>
<feature type="region of interest" description="Disordered" evidence="2">
    <location>
        <begin position="248"/>
        <end position="268"/>
    </location>
</feature>
<keyword evidence="1" id="KW-0460">Magnesium</keyword>
<dbReference type="HOGENOM" id="CLU_062688_0_0_1"/>
<evidence type="ECO:0000313" key="4">
    <source>
        <dbReference type="Proteomes" id="UP000030641"/>
    </source>
</evidence>
<dbReference type="GO" id="GO:0007004">
    <property type="term" value="P:telomere maintenance via telomerase"/>
    <property type="evidence" value="ECO:0007669"/>
    <property type="project" value="TreeGrafter"/>
</dbReference>
<organism evidence="3 4">
    <name type="scientific">Aureobasidium subglaciale (strain EXF-2481)</name>
    <name type="common">Aureobasidium pullulans var. subglaciale</name>
    <dbReference type="NCBI Taxonomy" id="1043005"/>
    <lineage>
        <taxon>Eukaryota</taxon>
        <taxon>Fungi</taxon>
        <taxon>Dikarya</taxon>
        <taxon>Ascomycota</taxon>
        <taxon>Pezizomycotina</taxon>
        <taxon>Dothideomycetes</taxon>
        <taxon>Dothideomycetidae</taxon>
        <taxon>Dothideales</taxon>
        <taxon>Saccotheciaceae</taxon>
        <taxon>Aureobasidium</taxon>
    </lineage>
</organism>
<evidence type="ECO:0000313" key="3">
    <source>
        <dbReference type="EMBL" id="KEQ92297.1"/>
    </source>
</evidence>
<keyword evidence="4" id="KW-1185">Reference proteome</keyword>
<name>A0A074YDX6_AURSE</name>
<dbReference type="InterPro" id="IPR003545">
    <property type="entry name" value="Telomerase_RT"/>
</dbReference>
<keyword evidence="1" id="KW-0808">Transferase</keyword>
<comment type="function">
    <text evidence="1">Telomerase is a ribonucleoprotein enzyme essential for the replication of chromosome termini in most eukaryotes. It elongates telomeres. It is a reverse transcriptase that adds simple sequence repeats to chromosome ends by copying a template sequence within the RNA component of the enzyme.</text>
</comment>
<dbReference type="PANTHER" id="PTHR12066:SF0">
    <property type="entry name" value="TELOMERASE REVERSE TRANSCRIPTASE"/>
    <property type="match status" value="1"/>
</dbReference>